<keyword evidence="1" id="KW-1133">Transmembrane helix</keyword>
<keyword evidence="1" id="KW-0472">Membrane</keyword>
<dbReference type="EMBL" id="CP127294">
    <property type="protein sequence ID" value="WIX80053.1"/>
    <property type="molecule type" value="Genomic_DNA"/>
</dbReference>
<keyword evidence="3" id="KW-1185">Reference proteome</keyword>
<evidence type="ECO:0000256" key="1">
    <source>
        <dbReference type="SAM" id="Phobius"/>
    </source>
</evidence>
<accession>A0A9Y2IKL0</accession>
<reference evidence="2 3" key="1">
    <citation type="submission" date="2023-06" db="EMBL/GenBank/DDBJ databases">
        <authorList>
            <person name="Oyuntsetseg B."/>
            <person name="Kim S.B."/>
        </authorList>
    </citation>
    <scope>NUCLEOTIDE SEQUENCE [LARGE SCALE GENOMIC DNA]</scope>
    <source>
        <strain evidence="2 3">2-15</strain>
    </source>
</reference>
<keyword evidence="1" id="KW-0812">Transmembrane</keyword>
<dbReference type="KEGG" id="acab:QRX50_04465"/>
<dbReference type="RefSeq" id="WP_285970699.1">
    <property type="nucleotide sequence ID" value="NZ_CP127294.1"/>
</dbReference>
<evidence type="ECO:0000313" key="3">
    <source>
        <dbReference type="Proteomes" id="UP001236014"/>
    </source>
</evidence>
<dbReference type="InterPro" id="IPR036259">
    <property type="entry name" value="MFS_trans_sf"/>
</dbReference>
<feature type="transmembrane region" description="Helical" evidence="1">
    <location>
        <begin position="93"/>
        <end position="112"/>
    </location>
</feature>
<gene>
    <name evidence="2" type="ORF">QRX50_04465</name>
</gene>
<evidence type="ECO:0000313" key="2">
    <source>
        <dbReference type="EMBL" id="WIX80053.1"/>
    </source>
</evidence>
<organism evidence="2 3">
    <name type="scientific">Amycolatopsis carbonis</name>
    <dbReference type="NCBI Taxonomy" id="715471"/>
    <lineage>
        <taxon>Bacteria</taxon>
        <taxon>Bacillati</taxon>
        <taxon>Actinomycetota</taxon>
        <taxon>Actinomycetes</taxon>
        <taxon>Pseudonocardiales</taxon>
        <taxon>Pseudonocardiaceae</taxon>
        <taxon>Amycolatopsis</taxon>
    </lineage>
</organism>
<protein>
    <recommendedName>
        <fullName evidence="4">MFS transporter</fullName>
    </recommendedName>
</protein>
<evidence type="ECO:0008006" key="4">
    <source>
        <dbReference type="Google" id="ProtNLM"/>
    </source>
</evidence>
<sequence length="121" mass="12212">MWTASARVIAVAGIAGCAAATVPVVFAGASMSFVVRGRALSVADIAITPAFTWLPREDVPSGSAVVRLVHQLGGSAGTAVLASIAASGAFRPAFLLSGVLAFVALFPAFFLGRRKIVAAAR</sequence>
<dbReference type="Proteomes" id="UP001236014">
    <property type="component" value="Chromosome"/>
</dbReference>
<dbReference type="AlphaFoldDB" id="A0A9Y2IKL0"/>
<name>A0A9Y2IKL0_9PSEU</name>
<proteinExistence type="predicted"/>
<dbReference type="SUPFAM" id="SSF103473">
    <property type="entry name" value="MFS general substrate transporter"/>
    <property type="match status" value="1"/>
</dbReference>